<name>A0ABU6HPG5_9FLAO</name>
<sequence length="204" mass="24408">MQDLNDTLIEVRKAYRLIYDYQKRILDLISFIKGRYDFIYLGGFSKFSNVSPRNGSGDLKSWSWDWLNLYYYEFHFQKKIIDKDEIRFSIFLMSDSGYFDKKKENTIQKINPDLFLEPEASKTKLIFVIGKNTWGSFGNDNWNNTNFTTENYGYEKDEKGVMLFKSYDLEKFVDENTANQTLFDFQSYCKNYDINLSVIERKFV</sequence>
<evidence type="ECO:0000313" key="2">
    <source>
        <dbReference type="Proteomes" id="UP001348397"/>
    </source>
</evidence>
<gene>
    <name evidence="1" type="ORF">SOP96_02630</name>
</gene>
<keyword evidence="2" id="KW-1185">Reference proteome</keyword>
<evidence type="ECO:0000313" key="1">
    <source>
        <dbReference type="EMBL" id="MEC3874604.1"/>
    </source>
</evidence>
<dbReference type="EMBL" id="JAYLAA010000012">
    <property type="protein sequence ID" value="MEC3874604.1"/>
    <property type="molecule type" value="Genomic_DNA"/>
</dbReference>
<protein>
    <submittedName>
        <fullName evidence="1">Uncharacterized protein</fullName>
    </submittedName>
</protein>
<comment type="caution">
    <text evidence="1">The sequence shown here is derived from an EMBL/GenBank/DDBJ whole genome shotgun (WGS) entry which is preliminary data.</text>
</comment>
<dbReference type="Proteomes" id="UP001348397">
    <property type="component" value="Unassembled WGS sequence"/>
</dbReference>
<organism evidence="1 2">
    <name type="scientific">Chryseobacterium salviniae</name>
    <dbReference type="NCBI Taxonomy" id="3101750"/>
    <lineage>
        <taxon>Bacteria</taxon>
        <taxon>Pseudomonadati</taxon>
        <taxon>Bacteroidota</taxon>
        <taxon>Flavobacteriia</taxon>
        <taxon>Flavobacteriales</taxon>
        <taxon>Weeksellaceae</taxon>
        <taxon>Chryseobacterium group</taxon>
        <taxon>Chryseobacterium</taxon>
    </lineage>
</organism>
<dbReference type="RefSeq" id="WP_326319674.1">
    <property type="nucleotide sequence ID" value="NZ_JAYLAA010000012.1"/>
</dbReference>
<proteinExistence type="predicted"/>
<reference evidence="1 2" key="1">
    <citation type="submission" date="2024-01" db="EMBL/GenBank/DDBJ databases">
        <title>Chryseobacterium sp. T9W2-O.</title>
        <authorList>
            <person name="Maltman C."/>
        </authorList>
    </citation>
    <scope>NUCLEOTIDE SEQUENCE [LARGE SCALE GENOMIC DNA]</scope>
    <source>
        <strain evidence="1 2">T9W2-O</strain>
    </source>
</reference>
<accession>A0ABU6HPG5</accession>